<dbReference type="PROSITE" id="PS50109">
    <property type="entry name" value="HIS_KIN"/>
    <property type="match status" value="1"/>
</dbReference>
<sequence>MTQTISESAAVIEEDWHTFLKAYQHGDFPATAPPPLPLALKLNPPVTTTIASPLPPVPRTDHEVLDFFRRTGFLPAPQPSKPHQDTKRRIMKRFGLTLPIRRQAIDRLARIAKTYFGATGAVVSLIHSGGDSRSKDNWQYFVSSLGFPAVPGTTNPDLQDGFCTHTVLRRDDEIVVVRDTTADWRFANNPHSVEKRIRFYCGTPIRLPDGHGNEREGVLGGAGSDGGLNGERQPVVGSLCFLDPFPRPDFVLSSEDSQILKDLSSAIGAELNLAYTQARQQKEKEMHEFLGRMLGEGLVRGLARGLDIGGGSEDGSEMTSVKTNANTTQTIRPPPPLPIAAKTGSPTTTTTTTTTKGMEKEALMLESTSDDITSPSNIFTTAAHHLRDLLSADMAAIVHLEPFHVSHGTSAGDSTALVNGDVNPSLVPPDAGTGTSTRTGVSAPTPTPTPTPAPAPAPAPTVSWLDRSRCGSLRGNRDDVAGEPADDDGTEKFGDAPDSEALQLPALLGFDVDLEDGNAESEKLRRWPEVLCRRSAMRAISGFLSDYFANNRTRFDSQSPLPLSLQALLPKNTESALVVPLFDHTSSSKAPINARSHLLPAASHAQTQEHAQPALLIVLIKTDPYSTFEEGDATFATSVGAVLLATLLKRRIVEAAQMQTKFVSSISHELRQPLHAILSQIELIHDFCDETLLKSGLSKLIDTALVCGKGLRDILEDLLEFGKLTQARGRSSSSTGSPSGSDSSVAGKSDLLRLERADVEGIVCDVAVACLASRKAQDSVLQDSGLYESGVEVVVEVEERLGGWEAMVDLSGVKRILMNLIGNALKFTEKGFVKISLRELEGRGGLAHGDSQPNFRSVELRIVDSGIGMSSSFSKDVSLFTPFRQENSFAQGTGLGLSICYDLVRRQGGTLEVTSKGVGEGTTSVVVLPLQFIDTGDKPAPPSPPVRRRILSDEFSLSRCGSRRGSPAPGLGYLRRGASMSSKSASRAGSGSSSGSGPIKSLEMDPAQSSLPPPLPSEDITSSHLLSQPLGSALSRSTDILELPRDTSSHSPQGTGIPLFLDIATAVDSPKLSQDTSSPSLSQLSSTLSSSNTPTPNTLSPPTPAELPTPRVLVVDDASICRVIYTRMLKKRGIIHMEADNGLTAFEIFQHFRPTDVWMDLQMPICGGLESASMIRAHEASVQSSHPRCKITAVTGISNDEDMKAGLLGPAPVFDEWILKGGTSMKALLNGLNLSS</sequence>
<feature type="compositionally biased region" description="Polar residues" evidence="7">
    <location>
        <begin position="433"/>
        <end position="442"/>
    </location>
</feature>
<dbReference type="InterPro" id="IPR029016">
    <property type="entry name" value="GAF-like_dom_sf"/>
</dbReference>
<dbReference type="SUPFAM" id="SSF55781">
    <property type="entry name" value="GAF domain-like"/>
    <property type="match status" value="1"/>
</dbReference>
<feature type="domain" description="Histidine kinase" evidence="8">
    <location>
        <begin position="665"/>
        <end position="932"/>
    </location>
</feature>
<feature type="compositionally biased region" description="Low complexity" evidence="7">
    <location>
        <begin position="1072"/>
        <end position="1098"/>
    </location>
</feature>
<dbReference type="InterPro" id="IPR036097">
    <property type="entry name" value="HisK_dim/P_sf"/>
</dbReference>
<evidence type="ECO:0000256" key="2">
    <source>
        <dbReference type="ARBA" id="ARBA00012438"/>
    </source>
</evidence>
<dbReference type="PROSITE" id="PS50110">
    <property type="entry name" value="RESPONSE_REGULATORY"/>
    <property type="match status" value="1"/>
</dbReference>
<dbReference type="SMART" id="SM00387">
    <property type="entry name" value="HATPase_c"/>
    <property type="match status" value="1"/>
</dbReference>
<dbReference type="PRINTS" id="PR00344">
    <property type="entry name" value="BCTRLSENSOR"/>
</dbReference>
<evidence type="ECO:0000259" key="8">
    <source>
        <dbReference type="PROSITE" id="PS50109"/>
    </source>
</evidence>
<dbReference type="SMART" id="SM00388">
    <property type="entry name" value="HisKA"/>
    <property type="match status" value="1"/>
</dbReference>
<feature type="domain" description="Response regulatory" evidence="9">
    <location>
        <begin position="1111"/>
        <end position="1235"/>
    </location>
</feature>
<dbReference type="InterPro" id="IPR003018">
    <property type="entry name" value="GAF"/>
</dbReference>
<evidence type="ECO:0000256" key="6">
    <source>
        <dbReference type="PROSITE-ProRule" id="PRU00169"/>
    </source>
</evidence>
<dbReference type="SUPFAM" id="SSF52172">
    <property type="entry name" value="CheY-like"/>
    <property type="match status" value="1"/>
</dbReference>
<dbReference type="CDD" id="cd17546">
    <property type="entry name" value="REC_hyHK_CKI1_RcsC-like"/>
    <property type="match status" value="1"/>
</dbReference>
<keyword evidence="11" id="KW-1185">Reference proteome</keyword>
<protein>
    <recommendedName>
        <fullName evidence="2">histidine kinase</fullName>
        <ecNumber evidence="2">2.7.13.3</ecNumber>
    </recommendedName>
</protein>
<gene>
    <name evidence="10" type="ORF">BD410DRAFT_797058</name>
</gene>
<dbReference type="Gene3D" id="1.10.287.130">
    <property type="match status" value="1"/>
</dbReference>
<feature type="region of interest" description="Disordered" evidence="7">
    <location>
        <begin position="728"/>
        <end position="747"/>
    </location>
</feature>
<dbReference type="Gene3D" id="3.30.450.40">
    <property type="match status" value="1"/>
</dbReference>
<dbReference type="EC" id="2.7.13.3" evidence="2"/>
<evidence type="ECO:0000259" key="9">
    <source>
        <dbReference type="PROSITE" id="PS50110"/>
    </source>
</evidence>
<dbReference type="Pfam" id="PF00072">
    <property type="entry name" value="Response_reg"/>
    <property type="match status" value="1"/>
</dbReference>
<evidence type="ECO:0000313" key="10">
    <source>
        <dbReference type="EMBL" id="TDL14633.1"/>
    </source>
</evidence>
<evidence type="ECO:0000256" key="5">
    <source>
        <dbReference type="ARBA" id="ARBA00022777"/>
    </source>
</evidence>
<dbReference type="Pfam" id="PF01590">
    <property type="entry name" value="GAF"/>
    <property type="match status" value="1"/>
</dbReference>
<keyword evidence="4" id="KW-0808">Transferase</keyword>
<dbReference type="PANTHER" id="PTHR43047:SF72">
    <property type="entry name" value="OSMOSENSING HISTIDINE PROTEIN KINASE SLN1"/>
    <property type="match status" value="1"/>
</dbReference>
<dbReference type="InterPro" id="IPR004358">
    <property type="entry name" value="Sig_transdc_His_kin-like_C"/>
</dbReference>
<organism evidence="10 11">
    <name type="scientific">Rickenella mellea</name>
    <dbReference type="NCBI Taxonomy" id="50990"/>
    <lineage>
        <taxon>Eukaryota</taxon>
        <taxon>Fungi</taxon>
        <taxon>Dikarya</taxon>
        <taxon>Basidiomycota</taxon>
        <taxon>Agaricomycotina</taxon>
        <taxon>Agaricomycetes</taxon>
        <taxon>Hymenochaetales</taxon>
        <taxon>Rickenellaceae</taxon>
        <taxon>Rickenella</taxon>
    </lineage>
</organism>
<dbReference type="CDD" id="cd00082">
    <property type="entry name" value="HisKA"/>
    <property type="match status" value="1"/>
</dbReference>
<dbReference type="Pfam" id="PF00512">
    <property type="entry name" value="HisKA"/>
    <property type="match status" value="1"/>
</dbReference>
<dbReference type="Gene3D" id="3.40.50.2300">
    <property type="match status" value="1"/>
</dbReference>
<dbReference type="AlphaFoldDB" id="A0A4Y7PGT2"/>
<dbReference type="EMBL" id="ML170320">
    <property type="protein sequence ID" value="TDL14633.1"/>
    <property type="molecule type" value="Genomic_DNA"/>
</dbReference>
<dbReference type="PANTHER" id="PTHR43047">
    <property type="entry name" value="TWO-COMPONENT HISTIDINE PROTEIN KINASE"/>
    <property type="match status" value="1"/>
</dbReference>
<dbReference type="InterPro" id="IPR036890">
    <property type="entry name" value="HATPase_C_sf"/>
</dbReference>
<dbReference type="InterPro" id="IPR011006">
    <property type="entry name" value="CheY-like_superfamily"/>
</dbReference>
<feature type="compositionally biased region" description="Low complexity" evidence="7">
    <location>
        <begin position="729"/>
        <end position="747"/>
    </location>
</feature>
<feature type="compositionally biased region" description="Low complexity" evidence="7">
    <location>
        <begin position="975"/>
        <end position="997"/>
    </location>
</feature>
<feature type="region of interest" description="Disordered" evidence="7">
    <location>
        <begin position="414"/>
        <end position="497"/>
    </location>
</feature>
<evidence type="ECO:0000256" key="7">
    <source>
        <dbReference type="SAM" id="MobiDB-lite"/>
    </source>
</evidence>
<feature type="region of interest" description="Disordered" evidence="7">
    <location>
        <begin position="1071"/>
        <end position="1108"/>
    </location>
</feature>
<name>A0A4Y7PGT2_9AGAM</name>
<dbReference type="GO" id="GO:0005886">
    <property type="term" value="C:plasma membrane"/>
    <property type="evidence" value="ECO:0007669"/>
    <property type="project" value="TreeGrafter"/>
</dbReference>
<dbReference type="InterPro" id="IPR005467">
    <property type="entry name" value="His_kinase_dom"/>
</dbReference>
<evidence type="ECO:0000313" key="11">
    <source>
        <dbReference type="Proteomes" id="UP000294933"/>
    </source>
</evidence>
<dbReference type="STRING" id="50990.A0A4Y7PGT2"/>
<dbReference type="OrthoDB" id="60033at2759"/>
<feature type="region of interest" description="Disordered" evidence="7">
    <location>
        <begin position="324"/>
        <end position="354"/>
    </location>
</feature>
<dbReference type="VEuPathDB" id="FungiDB:BD410DRAFT_797058"/>
<keyword evidence="3 6" id="KW-0597">Phosphoprotein</keyword>
<dbReference type="Proteomes" id="UP000294933">
    <property type="component" value="Unassembled WGS sequence"/>
</dbReference>
<feature type="modified residue" description="4-aspartylphosphate" evidence="6">
    <location>
        <position position="1160"/>
    </location>
</feature>
<reference evidence="10 11" key="1">
    <citation type="submission" date="2018-06" db="EMBL/GenBank/DDBJ databases">
        <title>A transcriptomic atlas of mushroom development highlights an independent origin of complex multicellularity.</title>
        <authorList>
            <consortium name="DOE Joint Genome Institute"/>
            <person name="Krizsan K."/>
            <person name="Almasi E."/>
            <person name="Merenyi Z."/>
            <person name="Sahu N."/>
            <person name="Viragh M."/>
            <person name="Koszo T."/>
            <person name="Mondo S."/>
            <person name="Kiss B."/>
            <person name="Balint B."/>
            <person name="Kues U."/>
            <person name="Barry K."/>
            <person name="Hegedus J.C."/>
            <person name="Henrissat B."/>
            <person name="Johnson J."/>
            <person name="Lipzen A."/>
            <person name="Ohm R."/>
            <person name="Nagy I."/>
            <person name="Pangilinan J."/>
            <person name="Yan J."/>
            <person name="Xiong Y."/>
            <person name="Grigoriev I.V."/>
            <person name="Hibbett D.S."/>
            <person name="Nagy L.G."/>
        </authorList>
    </citation>
    <scope>NUCLEOTIDE SEQUENCE [LARGE SCALE GENOMIC DNA]</scope>
    <source>
        <strain evidence="10 11">SZMC22713</strain>
    </source>
</reference>
<dbReference type="GO" id="GO:0000155">
    <property type="term" value="F:phosphorelay sensor kinase activity"/>
    <property type="evidence" value="ECO:0007669"/>
    <property type="project" value="InterPro"/>
</dbReference>
<evidence type="ECO:0000256" key="3">
    <source>
        <dbReference type="ARBA" id="ARBA00022553"/>
    </source>
</evidence>
<dbReference type="InterPro" id="IPR003661">
    <property type="entry name" value="HisK_dim/P_dom"/>
</dbReference>
<evidence type="ECO:0000256" key="1">
    <source>
        <dbReference type="ARBA" id="ARBA00000085"/>
    </source>
</evidence>
<dbReference type="SUPFAM" id="SSF47384">
    <property type="entry name" value="Homodimeric domain of signal transducing histidine kinase"/>
    <property type="match status" value="1"/>
</dbReference>
<dbReference type="SUPFAM" id="SSF55874">
    <property type="entry name" value="ATPase domain of HSP90 chaperone/DNA topoisomerase II/histidine kinase"/>
    <property type="match status" value="1"/>
</dbReference>
<dbReference type="InterPro" id="IPR003594">
    <property type="entry name" value="HATPase_dom"/>
</dbReference>
<proteinExistence type="predicted"/>
<dbReference type="Gene3D" id="3.30.565.10">
    <property type="entry name" value="Histidine kinase-like ATPase, C-terminal domain"/>
    <property type="match status" value="1"/>
</dbReference>
<feature type="compositionally biased region" description="Pro residues" evidence="7">
    <location>
        <begin position="445"/>
        <end position="459"/>
    </location>
</feature>
<keyword evidence="5" id="KW-0418">Kinase</keyword>
<accession>A0A4Y7PGT2</accession>
<dbReference type="Pfam" id="PF02518">
    <property type="entry name" value="HATPase_c"/>
    <property type="match status" value="1"/>
</dbReference>
<evidence type="ECO:0000256" key="4">
    <source>
        <dbReference type="ARBA" id="ARBA00022679"/>
    </source>
</evidence>
<dbReference type="GO" id="GO:0009927">
    <property type="term" value="F:histidine phosphotransfer kinase activity"/>
    <property type="evidence" value="ECO:0007669"/>
    <property type="project" value="TreeGrafter"/>
</dbReference>
<dbReference type="SMART" id="SM00448">
    <property type="entry name" value="REC"/>
    <property type="match status" value="1"/>
</dbReference>
<feature type="region of interest" description="Disordered" evidence="7">
    <location>
        <begin position="958"/>
        <end position="1023"/>
    </location>
</feature>
<comment type="catalytic activity">
    <reaction evidence="1">
        <text>ATP + protein L-histidine = ADP + protein N-phospho-L-histidine.</text>
        <dbReference type="EC" id="2.7.13.3"/>
    </reaction>
</comment>
<dbReference type="InterPro" id="IPR001789">
    <property type="entry name" value="Sig_transdc_resp-reg_receiver"/>
</dbReference>